<protein>
    <submittedName>
        <fullName evidence="1">Uncharacterized protein</fullName>
    </submittedName>
</protein>
<dbReference type="BioCyc" id="MMAZ1236903:G139K-63-MONOMER"/>
<dbReference type="HOGENOM" id="CLU_3094118_0_0_2"/>
<dbReference type="KEGG" id="mmaz:MmTuc01_0065"/>
<name>M1Q5W5_METMZ</name>
<evidence type="ECO:0000313" key="2">
    <source>
        <dbReference type="Proteomes" id="UP000011718"/>
    </source>
</evidence>
<gene>
    <name evidence="1" type="ORF">MmTuc01_0065</name>
</gene>
<dbReference type="Proteomes" id="UP000011718">
    <property type="component" value="Chromosome"/>
</dbReference>
<organism evidence="1 2">
    <name type="scientific">Methanosarcina mazei Tuc01</name>
    <dbReference type="NCBI Taxonomy" id="1236903"/>
    <lineage>
        <taxon>Archaea</taxon>
        <taxon>Methanobacteriati</taxon>
        <taxon>Methanobacteriota</taxon>
        <taxon>Stenosarchaea group</taxon>
        <taxon>Methanomicrobia</taxon>
        <taxon>Methanosarcinales</taxon>
        <taxon>Methanosarcinaceae</taxon>
        <taxon>Methanosarcina</taxon>
    </lineage>
</organism>
<sequence>MEKAGEEIPESFSFLSAAQIIHSHHNTVFQPAESVNFTIVPRFLETVNTVN</sequence>
<dbReference type="EMBL" id="CP004144">
    <property type="protein sequence ID" value="AGF95523.1"/>
    <property type="molecule type" value="Genomic_DNA"/>
</dbReference>
<reference evidence="1 2" key="1">
    <citation type="journal article" date="2013" name="Genome Announc.">
        <title>Complete Genome of a Methanosarcina mazei Strain Isolated from Sediment Samples from an Amazonian Flooded Area.</title>
        <authorList>
            <person name="Assis das Gracas D."/>
            <person name="Thiago Juca Ramos R."/>
            <person name="Vieira Araujo A.C."/>
            <person name="Zahlouth R."/>
            <person name="Ribeiro Carneiro A."/>
            <person name="Souza Lopes T."/>
            <person name="Azevedo Barauna R."/>
            <person name="Azevedo V."/>
            <person name="Cruz Schneider M.P."/>
            <person name="Pellizari V.H."/>
            <person name="Silva A."/>
        </authorList>
    </citation>
    <scope>NUCLEOTIDE SEQUENCE [LARGE SCALE GENOMIC DNA]</scope>
    <source>
        <strain evidence="1 2">Tuc01</strain>
    </source>
</reference>
<evidence type="ECO:0000313" key="1">
    <source>
        <dbReference type="EMBL" id="AGF95523.1"/>
    </source>
</evidence>
<accession>M1Q5W5</accession>
<proteinExistence type="predicted"/>
<dbReference type="AlphaFoldDB" id="M1Q5W5"/>